<dbReference type="EMBL" id="CAAHFG010000004">
    <property type="protein sequence ID" value="VGO17121.1"/>
    <property type="molecule type" value="Genomic_DNA"/>
</dbReference>
<dbReference type="InterPro" id="IPR036388">
    <property type="entry name" value="WH-like_DNA-bd_sf"/>
</dbReference>
<protein>
    <submittedName>
        <fullName evidence="7">RNA polymerase sigma factor CnrH</fullName>
    </submittedName>
</protein>
<evidence type="ECO:0000259" key="6">
    <source>
        <dbReference type="Pfam" id="PF08281"/>
    </source>
</evidence>
<evidence type="ECO:0000313" key="7">
    <source>
        <dbReference type="EMBL" id="VGO17121.1"/>
    </source>
</evidence>
<sequence length="171" mass="19729">MLDFDALVREHQAGLRAFIRALGADEAWVDDLAQEVFLVAYRKQNQFRPDEDFGKWLRGIARRQVMGERSKSARRYRILHDGISDVLLSLGIEKHEPDPGRERAVETMKCCVEKLPEPQRELLRCRYQQGRQAKDLATELQSTAAAVRKQLQRIRMAVRQCMESQFGEAAS</sequence>
<dbReference type="InterPro" id="IPR014284">
    <property type="entry name" value="RNA_pol_sigma-70_dom"/>
</dbReference>
<keyword evidence="3" id="KW-0731">Sigma factor</keyword>
<dbReference type="SUPFAM" id="SSF88946">
    <property type="entry name" value="Sigma2 domain of RNA polymerase sigma factors"/>
    <property type="match status" value="1"/>
</dbReference>
<keyword evidence="8" id="KW-1185">Reference proteome</keyword>
<feature type="domain" description="RNA polymerase sigma-70 region 2" evidence="5">
    <location>
        <begin position="7"/>
        <end position="72"/>
    </location>
</feature>
<dbReference type="NCBIfam" id="TIGR02989">
    <property type="entry name" value="Sig-70_gvs1"/>
    <property type="match status" value="1"/>
</dbReference>
<dbReference type="Proteomes" id="UP000366872">
    <property type="component" value="Unassembled WGS sequence"/>
</dbReference>
<reference evidence="7 8" key="1">
    <citation type="submission" date="2019-04" db="EMBL/GenBank/DDBJ databases">
        <authorList>
            <person name="Van Vliet M D."/>
        </authorList>
    </citation>
    <scope>NUCLEOTIDE SEQUENCE [LARGE SCALE GENOMIC DNA]</scope>
    <source>
        <strain evidence="7 8">F1</strain>
    </source>
</reference>
<dbReference type="InterPro" id="IPR014331">
    <property type="entry name" value="RNA_pol_sigma70_ECF_RHOBA"/>
</dbReference>
<name>A0A6C2UCH4_PONDE</name>
<dbReference type="GO" id="GO:0006352">
    <property type="term" value="P:DNA-templated transcription initiation"/>
    <property type="evidence" value="ECO:0007669"/>
    <property type="project" value="InterPro"/>
</dbReference>
<dbReference type="InterPro" id="IPR039425">
    <property type="entry name" value="RNA_pol_sigma-70-like"/>
</dbReference>
<keyword evidence="4" id="KW-0804">Transcription</keyword>
<evidence type="ECO:0000313" key="8">
    <source>
        <dbReference type="Proteomes" id="UP000366872"/>
    </source>
</evidence>
<dbReference type="Gene3D" id="1.10.10.10">
    <property type="entry name" value="Winged helix-like DNA-binding domain superfamily/Winged helix DNA-binding domain"/>
    <property type="match status" value="1"/>
</dbReference>
<gene>
    <name evidence="7" type="primary">cnrH_2</name>
    <name evidence="7" type="ORF">PDESU_05716</name>
</gene>
<dbReference type="Gene3D" id="1.10.1740.10">
    <property type="match status" value="1"/>
</dbReference>
<dbReference type="GO" id="GO:0016987">
    <property type="term" value="F:sigma factor activity"/>
    <property type="evidence" value="ECO:0007669"/>
    <property type="project" value="UniProtKB-KW"/>
</dbReference>
<dbReference type="InterPro" id="IPR007627">
    <property type="entry name" value="RNA_pol_sigma70_r2"/>
</dbReference>
<dbReference type="RefSeq" id="WP_246046754.1">
    <property type="nucleotide sequence ID" value="NZ_CAAHFG010000004.1"/>
</dbReference>
<evidence type="ECO:0000256" key="4">
    <source>
        <dbReference type="ARBA" id="ARBA00023163"/>
    </source>
</evidence>
<organism evidence="7 8">
    <name type="scientific">Pontiella desulfatans</name>
    <dbReference type="NCBI Taxonomy" id="2750659"/>
    <lineage>
        <taxon>Bacteria</taxon>
        <taxon>Pseudomonadati</taxon>
        <taxon>Kiritimatiellota</taxon>
        <taxon>Kiritimatiellia</taxon>
        <taxon>Kiritimatiellales</taxon>
        <taxon>Pontiellaceae</taxon>
        <taxon>Pontiella</taxon>
    </lineage>
</organism>
<proteinExistence type="inferred from homology"/>
<comment type="similarity">
    <text evidence="1">Belongs to the sigma-70 factor family. ECF subfamily.</text>
</comment>
<dbReference type="InterPro" id="IPR013249">
    <property type="entry name" value="RNA_pol_sigma70_r4_t2"/>
</dbReference>
<evidence type="ECO:0000256" key="1">
    <source>
        <dbReference type="ARBA" id="ARBA00010641"/>
    </source>
</evidence>
<dbReference type="InterPro" id="IPR013324">
    <property type="entry name" value="RNA_pol_sigma_r3/r4-like"/>
</dbReference>
<dbReference type="Pfam" id="PF08281">
    <property type="entry name" value="Sigma70_r4_2"/>
    <property type="match status" value="1"/>
</dbReference>
<feature type="domain" description="RNA polymerase sigma factor 70 region 4 type 2" evidence="6">
    <location>
        <begin position="109"/>
        <end position="157"/>
    </location>
</feature>
<accession>A0A6C2UCH4</accession>
<dbReference type="SUPFAM" id="SSF88659">
    <property type="entry name" value="Sigma3 and sigma4 domains of RNA polymerase sigma factors"/>
    <property type="match status" value="1"/>
</dbReference>
<evidence type="ECO:0000259" key="5">
    <source>
        <dbReference type="Pfam" id="PF04542"/>
    </source>
</evidence>
<dbReference type="PANTHER" id="PTHR43133:SF51">
    <property type="entry name" value="RNA POLYMERASE SIGMA FACTOR"/>
    <property type="match status" value="1"/>
</dbReference>
<dbReference type="Pfam" id="PF04542">
    <property type="entry name" value="Sigma70_r2"/>
    <property type="match status" value="1"/>
</dbReference>
<evidence type="ECO:0000256" key="3">
    <source>
        <dbReference type="ARBA" id="ARBA00023082"/>
    </source>
</evidence>
<dbReference type="GO" id="GO:0003677">
    <property type="term" value="F:DNA binding"/>
    <property type="evidence" value="ECO:0007669"/>
    <property type="project" value="InterPro"/>
</dbReference>
<dbReference type="InterPro" id="IPR013325">
    <property type="entry name" value="RNA_pol_sigma_r2"/>
</dbReference>
<dbReference type="NCBIfam" id="TIGR02937">
    <property type="entry name" value="sigma70-ECF"/>
    <property type="match status" value="1"/>
</dbReference>
<evidence type="ECO:0000256" key="2">
    <source>
        <dbReference type="ARBA" id="ARBA00023015"/>
    </source>
</evidence>
<dbReference type="AlphaFoldDB" id="A0A6C2UCH4"/>
<keyword evidence="2" id="KW-0805">Transcription regulation</keyword>
<dbReference type="PANTHER" id="PTHR43133">
    <property type="entry name" value="RNA POLYMERASE ECF-TYPE SIGMA FACTO"/>
    <property type="match status" value="1"/>
</dbReference>